<keyword evidence="1" id="KW-0732">Signal</keyword>
<feature type="domain" description="FlgO" evidence="2">
    <location>
        <begin position="153"/>
        <end position="279"/>
    </location>
</feature>
<sequence length="319" mass="34631">MKTVLSPIALILSLSACAPNTVVEEAIVYDQDVHAVPHDHAAHNRSAVAITQDGQMLLYDVNDPRMLNINSNSASYQRGVTVNSIKAGEFEALASNPSVVPLQRSIDSNGLEVGPSALVLGSGQSRIISPTKKPSPAPHYLSGVTLTDYTQLLAKQLVSSSHKVNTNTAIGIASFVSLHEFEQTNLFGMQVSESLIFEMQQWGFNVIDYKMTGRLKITEKGDFVFSRDVKSLQRSQPIEYLLVGTFSGTQDGVLLNARLIDAESKSVVATSQQWVPSYVYQRSMPASPSASPRMKDGIVILDPQVQPASPKSSQWGERG</sequence>
<dbReference type="Proteomes" id="UP000286482">
    <property type="component" value="Unassembled WGS sequence"/>
</dbReference>
<proteinExistence type="predicted"/>
<organism evidence="3 4">
    <name type="scientific">Alginatibacterium sediminis</name>
    <dbReference type="NCBI Taxonomy" id="2164068"/>
    <lineage>
        <taxon>Bacteria</taxon>
        <taxon>Pseudomonadati</taxon>
        <taxon>Pseudomonadota</taxon>
        <taxon>Gammaproteobacteria</taxon>
        <taxon>Alteromonadales</taxon>
        <taxon>Alteromonadaceae</taxon>
        <taxon>Alginatibacterium</taxon>
    </lineage>
</organism>
<evidence type="ECO:0000256" key="1">
    <source>
        <dbReference type="SAM" id="SignalP"/>
    </source>
</evidence>
<protein>
    <recommendedName>
        <fullName evidence="2">FlgO domain-containing protein</fullName>
    </recommendedName>
</protein>
<accession>A0A420EGD1</accession>
<keyword evidence="4" id="KW-1185">Reference proteome</keyword>
<dbReference type="EMBL" id="RAQO01000004">
    <property type="protein sequence ID" value="RKF19616.1"/>
    <property type="molecule type" value="Genomic_DNA"/>
</dbReference>
<dbReference type="AlphaFoldDB" id="A0A420EGD1"/>
<dbReference type="OrthoDB" id="6116374at2"/>
<gene>
    <name evidence="3" type="ORF">DBZ36_03890</name>
</gene>
<evidence type="ECO:0000259" key="2">
    <source>
        <dbReference type="Pfam" id="PF17680"/>
    </source>
</evidence>
<dbReference type="InterPro" id="IPR041215">
    <property type="entry name" value="FlgO_dom"/>
</dbReference>
<evidence type="ECO:0000313" key="3">
    <source>
        <dbReference type="EMBL" id="RKF19616.1"/>
    </source>
</evidence>
<comment type="caution">
    <text evidence="3">The sequence shown here is derived from an EMBL/GenBank/DDBJ whole genome shotgun (WGS) entry which is preliminary data.</text>
</comment>
<feature type="signal peptide" evidence="1">
    <location>
        <begin position="1"/>
        <end position="18"/>
    </location>
</feature>
<name>A0A420EGD1_9ALTE</name>
<feature type="chain" id="PRO_5019174724" description="FlgO domain-containing protein" evidence="1">
    <location>
        <begin position="19"/>
        <end position="319"/>
    </location>
</feature>
<reference evidence="3 4" key="1">
    <citation type="submission" date="2018-09" db="EMBL/GenBank/DDBJ databases">
        <authorList>
            <person name="Wang Z."/>
        </authorList>
    </citation>
    <scope>NUCLEOTIDE SEQUENCE [LARGE SCALE GENOMIC DNA]</scope>
    <source>
        <strain evidence="3 4">ALS 81</strain>
    </source>
</reference>
<dbReference type="Pfam" id="PF17680">
    <property type="entry name" value="FlgO"/>
    <property type="match status" value="1"/>
</dbReference>
<evidence type="ECO:0000313" key="4">
    <source>
        <dbReference type="Proteomes" id="UP000286482"/>
    </source>
</evidence>
<dbReference type="PROSITE" id="PS51257">
    <property type="entry name" value="PROKAR_LIPOPROTEIN"/>
    <property type="match status" value="1"/>
</dbReference>
<dbReference type="RefSeq" id="WP_120353621.1">
    <property type="nucleotide sequence ID" value="NZ_RAQO01000004.1"/>
</dbReference>